<keyword evidence="3" id="KW-1185">Reference proteome</keyword>
<sequence>MTAAESDNVVPSTSPELCARQCSLNSTIPCRMFQYCPNTQQCRMFQNRALTGYAVSNNTQATCAKYTRK</sequence>
<dbReference type="SUPFAM" id="SSF57414">
    <property type="entry name" value="Hairpin loop containing domain-like"/>
    <property type="match status" value="1"/>
</dbReference>
<evidence type="ECO:0000259" key="1">
    <source>
        <dbReference type="PROSITE" id="PS50948"/>
    </source>
</evidence>
<dbReference type="EMBL" id="JAIWYP010000002">
    <property type="protein sequence ID" value="KAH3867477.1"/>
    <property type="molecule type" value="Genomic_DNA"/>
</dbReference>
<dbReference type="AlphaFoldDB" id="A0A9D4M1G2"/>
<dbReference type="Proteomes" id="UP000828390">
    <property type="component" value="Unassembled WGS sequence"/>
</dbReference>
<dbReference type="PROSITE" id="PS50948">
    <property type="entry name" value="PAN"/>
    <property type="match status" value="1"/>
</dbReference>
<evidence type="ECO:0000313" key="2">
    <source>
        <dbReference type="EMBL" id="KAH3867477.1"/>
    </source>
</evidence>
<reference evidence="2" key="2">
    <citation type="submission" date="2020-11" db="EMBL/GenBank/DDBJ databases">
        <authorList>
            <person name="McCartney M.A."/>
            <person name="Auch B."/>
            <person name="Kono T."/>
            <person name="Mallez S."/>
            <person name="Becker A."/>
            <person name="Gohl D.M."/>
            <person name="Silverstein K.A.T."/>
            <person name="Koren S."/>
            <person name="Bechman K.B."/>
            <person name="Herman A."/>
            <person name="Abrahante J.E."/>
            <person name="Garbe J."/>
        </authorList>
    </citation>
    <scope>NUCLEOTIDE SEQUENCE</scope>
    <source>
        <strain evidence="2">Duluth1</strain>
        <tissue evidence="2">Whole animal</tissue>
    </source>
</reference>
<evidence type="ECO:0000313" key="3">
    <source>
        <dbReference type="Proteomes" id="UP000828390"/>
    </source>
</evidence>
<name>A0A9D4M1G2_DREPO</name>
<proteinExistence type="predicted"/>
<comment type="caution">
    <text evidence="2">The sequence shown here is derived from an EMBL/GenBank/DDBJ whole genome shotgun (WGS) entry which is preliminary data.</text>
</comment>
<feature type="domain" description="Apple" evidence="1">
    <location>
        <begin position="1"/>
        <end position="69"/>
    </location>
</feature>
<organism evidence="2 3">
    <name type="scientific">Dreissena polymorpha</name>
    <name type="common">Zebra mussel</name>
    <name type="synonym">Mytilus polymorpha</name>
    <dbReference type="NCBI Taxonomy" id="45954"/>
    <lineage>
        <taxon>Eukaryota</taxon>
        <taxon>Metazoa</taxon>
        <taxon>Spiralia</taxon>
        <taxon>Lophotrochozoa</taxon>
        <taxon>Mollusca</taxon>
        <taxon>Bivalvia</taxon>
        <taxon>Autobranchia</taxon>
        <taxon>Heteroconchia</taxon>
        <taxon>Euheterodonta</taxon>
        <taxon>Imparidentia</taxon>
        <taxon>Neoheterodontei</taxon>
        <taxon>Myida</taxon>
        <taxon>Dreissenoidea</taxon>
        <taxon>Dreissenidae</taxon>
        <taxon>Dreissena</taxon>
    </lineage>
</organism>
<gene>
    <name evidence="2" type="ORF">DPMN_030605</name>
</gene>
<dbReference type="InterPro" id="IPR003609">
    <property type="entry name" value="Pan_app"/>
</dbReference>
<protein>
    <recommendedName>
        <fullName evidence="1">Apple domain-containing protein</fullName>
    </recommendedName>
</protein>
<reference evidence="2" key="1">
    <citation type="journal article" date="2019" name="bioRxiv">
        <title>The Genome of the Zebra Mussel, Dreissena polymorpha: A Resource for Invasive Species Research.</title>
        <authorList>
            <person name="McCartney M.A."/>
            <person name="Auch B."/>
            <person name="Kono T."/>
            <person name="Mallez S."/>
            <person name="Zhang Y."/>
            <person name="Obille A."/>
            <person name="Becker A."/>
            <person name="Abrahante J.E."/>
            <person name="Garbe J."/>
            <person name="Badalamenti J.P."/>
            <person name="Herman A."/>
            <person name="Mangelson H."/>
            <person name="Liachko I."/>
            <person name="Sullivan S."/>
            <person name="Sone E.D."/>
            <person name="Koren S."/>
            <person name="Silverstein K.A.T."/>
            <person name="Beckman K.B."/>
            <person name="Gohl D.M."/>
        </authorList>
    </citation>
    <scope>NUCLEOTIDE SEQUENCE</scope>
    <source>
        <strain evidence="2">Duluth1</strain>
        <tissue evidence="2">Whole animal</tissue>
    </source>
</reference>
<dbReference type="Gene3D" id="3.50.4.10">
    <property type="entry name" value="Hepatocyte Growth Factor"/>
    <property type="match status" value="1"/>
</dbReference>
<dbReference type="Pfam" id="PF00024">
    <property type="entry name" value="PAN_1"/>
    <property type="match status" value="1"/>
</dbReference>
<accession>A0A9D4M1G2</accession>